<dbReference type="EMBL" id="CP021112">
    <property type="protein sequence ID" value="ARP99994.1"/>
    <property type="molecule type" value="Genomic_DNA"/>
</dbReference>
<dbReference type="Gene3D" id="2.30.30.240">
    <property type="entry name" value="PRC-barrel domain"/>
    <property type="match status" value="1"/>
</dbReference>
<dbReference type="PANTHER" id="PTHR36505">
    <property type="entry name" value="BLR1072 PROTEIN"/>
    <property type="match status" value="1"/>
</dbReference>
<feature type="chain" id="PRO_5043399937" evidence="2">
    <location>
        <begin position="21"/>
        <end position="182"/>
    </location>
</feature>
<dbReference type="RefSeq" id="WP_086088397.1">
    <property type="nucleotide sequence ID" value="NZ_CP021112.1"/>
</dbReference>
<dbReference type="InterPro" id="IPR011033">
    <property type="entry name" value="PRC_barrel-like_sf"/>
</dbReference>
<dbReference type="AlphaFoldDB" id="A0A1W6ZTC4"/>
<keyword evidence="2" id="KW-0732">Signal</keyword>
<evidence type="ECO:0000256" key="2">
    <source>
        <dbReference type="SAM" id="SignalP"/>
    </source>
</evidence>
<feature type="compositionally biased region" description="Low complexity" evidence="1">
    <location>
        <begin position="22"/>
        <end position="42"/>
    </location>
</feature>
<dbReference type="SUPFAM" id="SSF50346">
    <property type="entry name" value="PRC-barrel domain"/>
    <property type="match status" value="1"/>
</dbReference>
<organism evidence="3 4">
    <name type="scientific">Pseudorhodoplanes sinuspersici</name>
    <dbReference type="NCBI Taxonomy" id="1235591"/>
    <lineage>
        <taxon>Bacteria</taxon>
        <taxon>Pseudomonadati</taxon>
        <taxon>Pseudomonadota</taxon>
        <taxon>Alphaproteobacteria</taxon>
        <taxon>Hyphomicrobiales</taxon>
        <taxon>Pseudorhodoplanes</taxon>
    </lineage>
</organism>
<dbReference type="Pfam" id="PF05239">
    <property type="entry name" value="PRC"/>
    <property type="match status" value="1"/>
</dbReference>
<proteinExistence type="predicted"/>
<dbReference type="OrthoDB" id="7876889at2"/>
<feature type="region of interest" description="Disordered" evidence="1">
    <location>
        <begin position="22"/>
        <end position="43"/>
    </location>
</feature>
<sequence>MLKKLMITTALGTMVIGAAAAQTPSSSDTTTAPTASTTAPASGDAKFINSQSPDQWLSSSFIGVDVIGPDDAKIGDVADILFDKNGNVVGYIVGVGGFLGIGAKNVALAPSSFQVMPAAAGTTGSTTGTTASSDDVKLKLNMTKDQLQQAASFESKREQDAKARAASQPAPGGGGTSRPAPK</sequence>
<accession>A0A1W6ZTC4</accession>
<dbReference type="InterPro" id="IPR027275">
    <property type="entry name" value="PRC-brl_dom"/>
</dbReference>
<dbReference type="STRING" id="1235591.CAK95_13545"/>
<keyword evidence="4" id="KW-1185">Reference proteome</keyword>
<evidence type="ECO:0000313" key="4">
    <source>
        <dbReference type="Proteomes" id="UP000194137"/>
    </source>
</evidence>
<evidence type="ECO:0000313" key="3">
    <source>
        <dbReference type="EMBL" id="ARP99994.1"/>
    </source>
</evidence>
<feature type="region of interest" description="Disordered" evidence="1">
    <location>
        <begin position="147"/>
        <end position="182"/>
    </location>
</feature>
<evidence type="ECO:0000256" key="1">
    <source>
        <dbReference type="SAM" id="MobiDB-lite"/>
    </source>
</evidence>
<dbReference type="KEGG" id="psin:CAK95_13545"/>
<name>A0A1W6ZTC4_9HYPH</name>
<reference evidence="3" key="1">
    <citation type="submission" date="2017-05" db="EMBL/GenBank/DDBJ databases">
        <title>Full genome sequence of Pseudorhodoplanes sinuspersici.</title>
        <authorList>
            <person name="Dastgheib S.M.M."/>
            <person name="Shavandi M."/>
            <person name="Tirandaz H."/>
        </authorList>
    </citation>
    <scope>NUCLEOTIDE SEQUENCE [LARGE SCALE GENOMIC DNA]</scope>
    <source>
        <strain evidence="3">RIPI110</strain>
    </source>
</reference>
<protein>
    <submittedName>
        <fullName evidence="3">Uncharacterized protein</fullName>
    </submittedName>
</protein>
<dbReference type="Proteomes" id="UP000194137">
    <property type="component" value="Chromosome"/>
</dbReference>
<feature type="signal peptide" evidence="2">
    <location>
        <begin position="1"/>
        <end position="20"/>
    </location>
</feature>
<feature type="compositionally biased region" description="Basic and acidic residues" evidence="1">
    <location>
        <begin position="154"/>
        <end position="163"/>
    </location>
</feature>
<gene>
    <name evidence="3" type="ORF">CAK95_13545</name>
</gene>
<dbReference type="PANTHER" id="PTHR36505:SF1">
    <property type="entry name" value="BLR1072 PROTEIN"/>
    <property type="match status" value="1"/>
</dbReference>